<evidence type="ECO:0008006" key="4">
    <source>
        <dbReference type="Google" id="ProtNLM"/>
    </source>
</evidence>
<dbReference type="InterPro" id="IPR036397">
    <property type="entry name" value="RNaseH_sf"/>
</dbReference>
<accession>A0A8X6S4I1</accession>
<dbReference type="Gene3D" id="3.30.420.10">
    <property type="entry name" value="Ribonuclease H-like superfamily/Ribonuclease H"/>
    <property type="match status" value="1"/>
</dbReference>
<evidence type="ECO:0000313" key="3">
    <source>
        <dbReference type="Proteomes" id="UP000887159"/>
    </source>
</evidence>
<sequence>MPATTLWPRHNVPTSGVMVYLVIQLIVLSFTNSIQGRVFQQNIAHPHTTVVSQRALQSVGMLPWSARPPDLSQIEHVWDIIERQLQYHPQAALTVQVLTQHVQNPWNSIPQSGIRHLHDTMHTL</sequence>
<comment type="caution">
    <text evidence="2">The sequence shown here is derived from an EMBL/GenBank/DDBJ whole genome shotgun (WGS) entry which is preliminary data.</text>
</comment>
<feature type="transmembrane region" description="Helical" evidence="1">
    <location>
        <begin position="12"/>
        <end position="31"/>
    </location>
</feature>
<keyword evidence="3" id="KW-1185">Reference proteome</keyword>
<evidence type="ECO:0000313" key="2">
    <source>
        <dbReference type="EMBL" id="GFY00363.1"/>
    </source>
</evidence>
<dbReference type="AlphaFoldDB" id="A0A8X6S4I1"/>
<dbReference type="GO" id="GO:0003676">
    <property type="term" value="F:nucleic acid binding"/>
    <property type="evidence" value="ECO:0007669"/>
    <property type="project" value="InterPro"/>
</dbReference>
<dbReference type="EMBL" id="BMAU01021220">
    <property type="protein sequence ID" value="GFY00363.1"/>
    <property type="molecule type" value="Genomic_DNA"/>
</dbReference>
<reference evidence="2" key="1">
    <citation type="submission" date="2020-08" db="EMBL/GenBank/DDBJ databases">
        <title>Multicomponent nature underlies the extraordinary mechanical properties of spider dragline silk.</title>
        <authorList>
            <person name="Kono N."/>
            <person name="Nakamura H."/>
            <person name="Mori M."/>
            <person name="Yoshida Y."/>
            <person name="Ohtoshi R."/>
            <person name="Malay A.D."/>
            <person name="Moran D.A.P."/>
            <person name="Tomita M."/>
            <person name="Numata K."/>
            <person name="Arakawa K."/>
        </authorList>
    </citation>
    <scope>NUCLEOTIDE SEQUENCE</scope>
</reference>
<organism evidence="2 3">
    <name type="scientific">Trichonephila clavipes</name>
    <name type="common">Golden silk orbweaver</name>
    <name type="synonym">Nephila clavipes</name>
    <dbReference type="NCBI Taxonomy" id="2585209"/>
    <lineage>
        <taxon>Eukaryota</taxon>
        <taxon>Metazoa</taxon>
        <taxon>Ecdysozoa</taxon>
        <taxon>Arthropoda</taxon>
        <taxon>Chelicerata</taxon>
        <taxon>Arachnida</taxon>
        <taxon>Araneae</taxon>
        <taxon>Araneomorphae</taxon>
        <taxon>Entelegynae</taxon>
        <taxon>Araneoidea</taxon>
        <taxon>Nephilidae</taxon>
        <taxon>Trichonephila</taxon>
    </lineage>
</organism>
<dbReference type="Proteomes" id="UP000887159">
    <property type="component" value="Unassembled WGS sequence"/>
</dbReference>
<keyword evidence="1" id="KW-0812">Transmembrane</keyword>
<keyword evidence="1" id="KW-0472">Membrane</keyword>
<gene>
    <name evidence="2" type="primary">DWV00_33570</name>
    <name evidence="2" type="ORF">TNCV_1664021</name>
</gene>
<keyword evidence="1" id="KW-1133">Transmembrane helix</keyword>
<proteinExistence type="predicted"/>
<protein>
    <recommendedName>
        <fullName evidence="4">Tc1-like transposase DDE domain-containing protein</fullName>
    </recommendedName>
</protein>
<name>A0A8X6S4I1_TRICX</name>
<evidence type="ECO:0000256" key="1">
    <source>
        <dbReference type="SAM" id="Phobius"/>
    </source>
</evidence>